<dbReference type="AlphaFoldDB" id="A0AAV4PH61"/>
<name>A0AAV4PH61_CAEEX</name>
<accession>A0AAV4PH61</accession>
<evidence type="ECO:0000313" key="2">
    <source>
        <dbReference type="Proteomes" id="UP001054945"/>
    </source>
</evidence>
<gene>
    <name evidence="1" type="ORF">CEXT_193731</name>
</gene>
<keyword evidence="2" id="KW-1185">Reference proteome</keyword>
<dbReference type="Proteomes" id="UP001054945">
    <property type="component" value="Unassembled WGS sequence"/>
</dbReference>
<proteinExistence type="predicted"/>
<evidence type="ECO:0000313" key="1">
    <source>
        <dbReference type="EMBL" id="GIX96414.1"/>
    </source>
</evidence>
<comment type="caution">
    <text evidence="1">The sequence shown here is derived from an EMBL/GenBank/DDBJ whole genome shotgun (WGS) entry which is preliminary data.</text>
</comment>
<dbReference type="EMBL" id="BPLR01004647">
    <property type="protein sequence ID" value="GIX96414.1"/>
    <property type="molecule type" value="Genomic_DNA"/>
</dbReference>
<organism evidence="1 2">
    <name type="scientific">Caerostris extrusa</name>
    <name type="common">Bark spider</name>
    <name type="synonym">Caerostris bankana</name>
    <dbReference type="NCBI Taxonomy" id="172846"/>
    <lineage>
        <taxon>Eukaryota</taxon>
        <taxon>Metazoa</taxon>
        <taxon>Ecdysozoa</taxon>
        <taxon>Arthropoda</taxon>
        <taxon>Chelicerata</taxon>
        <taxon>Arachnida</taxon>
        <taxon>Araneae</taxon>
        <taxon>Araneomorphae</taxon>
        <taxon>Entelegynae</taxon>
        <taxon>Araneoidea</taxon>
        <taxon>Araneidae</taxon>
        <taxon>Caerostris</taxon>
    </lineage>
</organism>
<reference evidence="1 2" key="1">
    <citation type="submission" date="2021-06" db="EMBL/GenBank/DDBJ databases">
        <title>Caerostris extrusa draft genome.</title>
        <authorList>
            <person name="Kono N."/>
            <person name="Arakawa K."/>
        </authorList>
    </citation>
    <scope>NUCLEOTIDE SEQUENCE [LARGE SCALE GENOMIC DNA]</scope>
</reference>
<sequence>MSDVYLMSMNNEFAKSSENDGHSGGAVRRVLVAHPDLSASWCTSPQSTCCRNRTRTSLDSLLHSCAATGSPWPTASSTPSFIACFMSDNFR</sequence>
<protein>
    <submittedName>
        <fullName evidence="1">Uncharacterized protein</fullName>
    </submittedName>
</protein>